<dbReference type="InterPro" id="IPR015424">
    <property type="entry name" value="PyrdxlP-dep_Trfase"/>
</dbReference>
<dbReference type="Gene3D" id="3.40.640.10">
    <property type="entry name" value="Type I PLP-dependent aspartate aminotransferase-like (Major domain)"/>
    <property type="match status" value="1"/>
</dbReference>
<dbReference type="EMBL" id="JACHLD010000001">
    <property type="protein sequence ID" value="MBB4801127.1"/>
    <property type="molecule type" value="Genomic_DNA"/>
</dbReference>
<dbReference type="CDD" id="cd00614">
    <property type="entry name" value="CGS_like"/>
    <property type="match status" value="1"/>
</dbReference>
<evidence type="ECO:0000256" key="2">
    <source>
        <dbReference type="ARBA" id="ARBA00009077"/>
    </source>
</evidence>
<dbReference type="PANTHER" id="PTHR11808">
    <property type="entry name" value="TRANS-SULFURATION ENZYME FAMILY MEMBER"/>
    <property type="match status" value="1"/>
</dbReference>
<comment type="caution">
    <text evidence="7">The sequence shown here is derived from an EMBL/GenBank/DDBJ whole genome shotgun (WGS) entry which is preliminary data.</text>
</comment>
<evidence type="ECO:0000256" key="1">
    <source>
        <dbReference type="ARBA" id="ARBA00001933"/>
    </source>
</evidence>
<dbReference type="PROSITE" id="PS00868">
    <property type="entry name" value="CYS_MET_METAB_PP"/>
    <property type="match status" value="1"/>
</dbReference>
<dbReference type="RefSeq" id="WP_184159309.1">
    <property type="nucleotide sequence ID" value="NZ_JACHLD010000001.1"/>
</dbReference>
<feature type="modified residue" description="N6-(pyridoxal phosphate)lysine" evidence="4">
    <location>
        <position position="196"/>
    </location>
</feature>
<keyword evidence="3 4" id="KW-0663">Pyridoxal phosphate</keyword>
<comment type="cofactor">
    <cofactor evidence="1 5">
        <name>pyridoxal 5'-phosphate</name>
        <dbReference type="ChEBI" id="CHEBI:597326"/>
    </cofactor>
</comment>
<name>A0A7W7IV41_9FLAO</name>
<dbReference type="SUPFAM" id="SSF53383">
    <property type="entry name" value="PLP-dependent transferases"/>
    <property type="match status" value="1"/>
</dbReference>
<keyword evidence="8" id="KW-1185">Reference proteome</keyword>
<dbReference type="InterPro" id="IPR015422">
    <property type="entry name" value="PyrdxlP-dep_Trfase_small"/>
</dbReference>
<dbReference type="AlphaFoldDB" id="A0A7W7IV41"/>
<dbReference type="PIRSF" id="PIRSF001434">
    <property type="entry name" value="CGS"/>
    <property type="match status" value="1"/>
</dbReference>
<evidence type="ECO:0000313" key="7">
    <source>
        <dbReference type="EMBL" id="MBB4801127.1"/>
    </source>
</evidence>
<dbReference type="Pfam" id="PF01053">
    <property type="entry name" value="Cys_Met_Meta_PP"/>
    <property type="match status" value="1"/>
</dbReference>
<accession>A0A7W7IV41</accession>
<dbReference type="GO" id="GO:0019343">
    <property type="term" value="P:cysteine biosynthetic process via cystathionine"/>
    <property type="evidence" value="ECO:0007669"/>
    <property type="project" value="TreeGrafter"/>
</dbReference>
<keyword evidence="7" id="KW-0456">Lyase</keyword>
<dbReference type="InterPro" id="IPR054542">
    <property type="entry name" value="Cys_met_metab_PP"/>
</dbReference>
<dbReference type="Proteomes" id="UP000561681">
    <property type="component" value="Unassembled WGS sequence"/>
</dbReference>
<evidence type="ECO:0000256" key="5">
    <source>
        <dbReference type="RuleBase" id="RU362118"/>
    </source>
</evidence>
<dbReference type="GO" id="GO:0004123">
    <property type="term" value="F:cystathionine gamma-lyase activity"/>
    <property type="evidence" value="ECO:0007669"/>
    <property type="project" value="TreeGrafter"/>
</dbReference>
<dbReference type="InterPro" id="IPR015421">
    <property type="entry name" value="PyrdxlP-dep_Trfase_major"/>
</dbReference>
<sequence length="380" mass="41620">MKFNTKVIHGGQHHDPSTGAVMPPVYQTSTFIQTSPGKPLADYEYSRASNPTRTALEEALASIENGTRGLAFSSGLAATDCILRSFKAGDEIIAMDDLYGGTYRMFSRVYKDSGIKFHFVDMTDIAKFKSLINENTKLIWVETPTNPLMKLADIAEIAKITKEKNILLAVDNTFATPYLQKPLDLGADIVMHSATKYLGGHSDVIAGALIVKDAQLGEQLHFQQFATGATLGPMDSFLVLRGIKTLALRVQRHCENGEKVVEYLSNHPKIKTVYYPGLENHPFHEIAKKQMKAFGGMVSFDFKSGKKEDSIAFLEKLKVFTLAESLGGVESLANHPALMTHASIPADKRAEVGITDDLVRLSVGIEDAEDLIADLEQALA</sequence>
<evidence type="ECO:0000256" key="6">
    <source>
        <dbReference type="SAM" id="MobiDB-lite"/>
    </source>
</evidence>
<evidence type="ECO:0000256" key="3">
    <source>
        <dbReference type="ARBA" id="ARBA00022898"/>
    </source>
</evidence>
<dbReference type="GO" id="GO:0003962">
    <property type="term" value="F:cystathionine gamma-synthase activity"/>
    <property type="evidence" value="ECO:0007669"/>
    <property type="project" value="TreeGrafter"/>
</dbReference>
<dbReference type="GO" id="GO:0030170">
    <property type="term" value="F:pyridoxal phosphate binding"/>
    <property type="evidence" value="ECO:0007669"/>
    <property type="project" value="InterPro"/>
</dbReference>
<dbReference type="NCBIfam" id="NF005871">
    <property type="entry name" value="PRK07811.1"/>
    <property type="match status" value="1"/>
</dbReference>
<feature type="region of interest" description="Disordered" evidence="6">
    <location>
        <begin position="1"/>
        <end position="20"/>
    </location>
</feature>
<evidence type="ECO:0000313" key="8">
    <source>
        <dbReference type="Proteomes" id="UP000561681"/>
    </source>
</evidence>
<dbReference type="Gene3D" id="3.90.1150.10">
    <property type="entry name" value="Aspartate Aminotransferase, domain 1"/>
    <property type="match status" value="1"/>
</dbReference>
<dbReference type="FunFam" id="3.40.640.10:FF:000009">
    <property type="entry name" value="Cystathionine gamma-synthase homolog"/>
    <property type="match status" value="1"/>
</dbReference>
<protein>
    <submittedName>
        <fullName evidence="7">Cystathionine beta-lyase</fullName>
        <ecNumber evidence="7">4.4.1.8</ecNumber>
    </submittedName>
</protein>
<evidence type="ECO:0000256" key="4">
    <source>
        <dbReference type="PIRSR" id="PIRSR001434-2"/>
    </source>
</evidence>
<comment type="similarity">
    <text evidence="2 5">Belongs to the trans-sulfuration enzymes family.</text>
</comment>
<dbReference type="EC" id="4.4.1.8" evidence="7"/>
<organism evidence="7 8">
    <name type="scientific">Flavobacterium nitrogenifigens</name>
    <dbReference type="NCBI Taxonomy" id="1617283"/>
    <lineage>
        <taxon>Bacteria</taxon>
        <taxon>Pseudomonadati</taxon>
        <taxon>Bacteroidota</taxon>
        <taxon>Flavobacteriia</taxon>
        <taxon>Flavobacteriales</taxon>
        <taxon>Flavobacteriaceae</taxon>
        <taxon>Flavobacterium</taxon>
    </lineage>
</organism>
<dbReference type="PANTHER" id="PTHR11808:SF15">
    <property type="entry name" value="CYSTATHIONINE GAMMA-LYASE"/>
    <property type="match status" value="1"/>
</dbReference>
<dbReference type="InterPro" id="IPR000277">
    <property type="entry name" value="Cys/Met-Metab_PyrdxlP-dep_enz"/>
</dbReference>
<dbReference type="FunFam" id="3.90.1150.10:FF:000008">
    <property type="entry name" value="Cystathionine gamma-synthase"/>
    <property type="match status" value="1"/>
</dbReference>
<dbReference type="GO" id="GO:0005737">
    <property type="term" value="C:cytoplasm"/>
    <property type="evidence" value="ECO:0007669"/>
    <property type="project" value="TreeGrafter"/>
</dbReference>
<proteinExistence type="inferred from homology"/>
<gene>
    <name evidence="7" type="ORF">HNP37_001166</name>
</gene>
<dbReference type="GO" id="GO:0019346">
    <property type="term" value="P:transsulfuration"/>
    <property type="evidence" value="ECO:0007669"/>
    <property type="project" value="InterPro"/>
</dbReference>
<reference evidence="7 8" key="1">
    <citation type="submission" date="2020-08" db="EMBL/GenBank/DDBJ databases">
        <title>Functional genomics of gut bacteria from endangered species of beetles.</title>
        <authorList>
            <person name="Carlos-Shanley C."/>
        </authorList>
    </citation>
    <scope>NUCLEOTIDE SEQUENCE [LARGE SCALE GENOMIC DNA]</scope>
    <source>
        <strain evidence="7 8">S00142</strain>
    </source>
</reference>